<evidence type="ECO:0000313" key="7">
    <source>
        <dbReference type="Proteomes" id="UP000248090"/>
    </source>
</evidence>
<evidence type="ECO:0000259" key="5">
    <source>
        <dbReference type="SMART" id="SM00563"/>
    </source>
</evidence>
<comment type="pathway">
    <text evidence="1">Lipid metabolism.</text>
</comment>
<organism evidence="6 7">
    <name type="scientific">Pokkaliibacter plantistimulans</name>
    <dbReference type="NCBI Taxonomy" id="1635171"/>
    <lineage>
        <taxon>Bacteria</taxon>
        <taxon>Pseudomonadati</taxon>
        <taxon>Pseudomonadota</taxon>
        <taxon>Gammaproteobacteria</taxon>
        <taxon>Oceanospirillales</taxon>
        <taxon>Balneatrichaceae</taxon>
        <taxon>Pokkaliibacter</taxon>
    </lineage>
</organism>
<evidence type="ECO:0000256" key="3">
    <source>
        <dbReference type="ARBA" id="ARBA00023315"/>
    </source>
</evidence>
<protein>
    <submittedName>
        <fullName evidence="6">Acyltransferase</fullName>
    </submittedName>
</protein>
<dbReference type="Proteomes" id="UP000248090">
    <property type="component" value="Unassembled WGS sequence"/>
</dbReference>
<sequence length="266" mass="29820">MLGRIWRWCGTAFSFLLFGVGGLLLSLVVFPLLRLLPGTSQQRQRRAKCVIHRTFRCYILIMRLLGVLTFSVKDQERLQGASLVLANHPSLLDVVFLIALIPNANCVVKGRLTRHLWTRGPIQQAGYILNEDGEDVIETAAQAMARGDTLIVFPEGTRTTPGASLSLKRGAAQIALRCRADITPVIIHCSPTTLTKEDRWYEVPDERVHFTLQIKPTIAVAPYLDDEVTSRSARTLARDLTHYFNQEVSVHEQSALGTEEYDHRCA</sequence>
<dbReference type="InterPro" id="IPR002123">
    <property type="entry name" value="Plipid/glycerol_acylTrfase"/>
</dbReference>
<evidence type="ECO:0000256" key="4">
    <source>
        <dbReference type="SAM" id="Phobius"/>
    </source>
</evidence>
<evidence type="ECO:0000313" key="6">
    <source>
        <dbReference type="EMBL" id="PXF31039.1"/>
    </source>
</evidence>
<evidence type="ECO:0000256" key="1">
    <source>
        <dbReference type="ARBA" id="ARBA00005189"/>
    </source>
</evidence>
<keyword evidence="4" id="KW-0812">Transmembrane</keyword>
<keyword evidence="4" id="KW-0472">Membrane</keyword>
<proteinExistence type="predicted"/>
<gene>
    <name evidence="6" type="ORF">WH50_12065</name>
</gene>
<dbReference type="CDD" id="cd07989">
    <property type="entry name" value="LPLAT_AGPAT-like"/>
    <property type="match status" value="1"/>
</dbReference>
<dbReference type="Pfam" id="PF01553">
    <property type="entry name" value="Acyltransferase"/>
    <property type="match status" value="1"/>
</dbReference>
<dbReference type="EMBL" id="LAPT01000055">
    <property type="protein sequence ID" value="PXF31039.1"/>
    <property type="molecule type" value="Genomic_DNA"/>
</dbReference>
<dbReference type="PANTHER" id="PTHR10434:SF66">
    <property type="entry name" value="PHOSPHOLIPID_GLYCEROL ACYLTRANSFERASE DOMAIN-CONTAINING PROTEIN"/>
    <property type="match status" value="1"/>
</dbReference>
<keyword evidence="7" id="KW-1185">Reference proteome</keyword>
<accession>A0ABX5LWJ9</accession>
<feature type="transmembrane region" description="Helical" evidence="4">
    <location>
        <begin position="12"/>
        <end position="33"/>
    </location>
</feature>
<name>A0ABX5LWJ9_9GAMM</name>
<keyword evidence="4" id="KW-1133">Transmembrane helix</keyword>
<dbReference type="PANTHER" id="PTHR10434">
    <property type="entry name" value="1-ACYL-SN-GLYCEROL-3-PHOSPHATE ACYLTRANSFERASE"/>
    <property type="match status" value="1"/>
</dbReference>
<keyword evidence="3 6" id="KW-0012">Acyltransferase</keyword>
<dbReference type="SMART" id="SM00563">
    <property type="entry name" value="PlsC"/>
    <property type="match status" value="1"/>
</dbReference>
<evidence type="ECO:0000256" key="2">
    <source>
        <dbReference type="ARBA" id="ARBA00022679"/>
    </source>
</evidence>
<feature type="domain" description="Phospholipid/glycerol acyltransferase" evidence="5">
    <location>
        <begin position="82"/>
        <end position="190"/>
    </location>
</feature>
<keyword evidence="2" id="KW-0808">Transferase</keyword>
<dbReference type="SUPFAM" id="SSF69593">
    <property type="entry name" value="Glycerol-3-phosphate (1)-acyltransferase"/>
    <property type="match status" value="1"/>
</dbReference>
<comment type="caution">
    <text evidence="6">The sequence shown here is derived from an EMBL/GenBank/DDBJ whole genome shotgun (WGS) entry which is preliminary data.</text>
</comment>
<dbReference type="GO" id="GO:0016746">
    <property type="term" value="F:acyltransferase activity"/>
    <property type="evidence" value="ECO:0007669"/>
    <property type="project" value="UniProtKB-KW"/>
</dbReference>
<reference evidence="6 7" key="1">
    <citation type="submission" date="2015-03" db="EMBL/GenBank/DDBJ databases">
        <authorList>
            <person name="Krishnan R."/>
            <person name="Midha S."/>
            <person name="Patil P.B."/>
            <person name="Rameshkumar N."/>
        </authorList>
    </citation>
    <scope>NUCLEOTIDE SEQUENCE [LARGE SCALE GENOMIC DNA]</scope>
    <source>
        <strain evidence="6 7">L1E11</strain>
    </source>
</reference>